<dbReference type="CDD" id="cd00067">
    <property type="entry name" value="GAL4"/>
    <property type="match status" value="1"/>
</dbReference>
<dbReference type="Pfam" id="PF04082">
    <property type="entry name" value="Fungal_trans"/>
    <property type="match status" value="1"/>
</dbReference>
<dbReference type="EMBL" id="LCWV01000008">
    <property type="protein sequence ID" value="PWI71262.1"/>
    <property type="molecule type" value="Genomic_DNA"/>
</dbReference>
<sequence>MAPVLLLPVTPQLRSKTSAGTFWAAFRIRDVESPPPTGLPRLRKVKCDGARPACGNCSKRFAQREQCRYSGTDRKPISAGSDIPRPLTSRVLLAARTPQPPSPPFVPTIYSKSSVVQSPVATSLRLHSSAASGRGRLLAPLVPARNEPGEGHVITSPSVIDSMTAVVEDGVNTDEYFGSSSAGSFTAQIKAAIGIRLGQSKQASSPRSNGSSLASAGAARRKSMPSLAHDVLPPRRQADHLMSIYWQYVDSLYPFLDRSKWEHSYTALFAGTPLDTDERTFVATLDIIFALATQLVESLSTEQRSEASHVFFRRAQDLVELHLWDPGSLEQIQYLLLTSQYLQSTNHPHQTWMVVGSAVRIAQSLGLHLPETSAAQTAMGRRELMRRVWHGCVLMDRMVSLTHGRPAMVSEQVALAVPLPSLVSSPGADGAMPPVEVSFFVKSVELYEITHKAILSLYSGLRTRSSGPATQQDRQAVDLGVLMQLDGAMSRWEDSLPAHLMPGNHDTTSNKIFHRQALILRIRSVCRSYLRPCSNWLMKRNDQDSSTPACFFYGLRWRACASLQVAQKHQCAHFCVETAQSIIGLILEHQPSSGTVGLLPAWWYRVYYIFSAATVLIAARLRPDLFPCEDVLRAWNRAMDILQTLGQLAPSAKRCVVALQILSSKIIQNAPDAATLTPCLGPAPSPSKLLTLDEPSLEGVQATAEEQELPPLPDLDLSDVIFDVDDFSWLDDMNAWGLVNE</sequence>
<evidence type="ECO:0000313" key="10">
    <source>
        <dbReference type="Proteomes" id="UP001287286"/>
    </source>
</evidence>
<dbReference type="InterPro" id="IPR036864">
    <property type="entry name" value="Zn2-C6_fun-type_DNA-bd_sf"/>
</dbReference>
<dbReference type="GO" id="GO:0005634">
    <property type="term" value="C:nucleus"/>
    <property type="evidence" value="ECO:0007669"/>
    <property type="project" value="TreeGrafter"/>
</dbReference>
<evidence type="ECO:0000313" key="8">
    <source>
        <dbReference type="EMBL" id="PWI71262.1"/>
    </source>
</evidence>
<evidence type="ECO:0000313" key="7">
    <source>
        <dbReference type="EMBL" id="KAK4090045.1"/>
    </source>
</evidence>
<dbReference type="Proteomes" id="UP000245956">
    <property type="component" value="Unassembled WGS sequence"/>
</dbReference>
<dbReference type="InterPro" id="IPR051127">
    <property type="entry name" value="Fungal_SecMet_Regulators"/>
</dbReference>
<keyword evidence="4" id="KW-0539">Nucleus</keyword>
<dbReference type="AlphaFoldDB" id="A0A2U3E9U6"/>
<protein>
    <submittedName>
        <fullName evidence="8">C6 transcription factor</fullName>
    </submittedName>
    <submittedName>
        <fullName evidence="7">Transcriptional regulator family: Fungal Specific TF</fullName>
    </submittedName>
</protein>
<dbReference type="SMART" id="SM00906">
    <property type="entry name" value="Fungal_trans"/>
    <property type="match status" value="1"/>
</dbReference>
<keyword evidence="3" id="KW-0804">Transcription</keyword>
<dbReference type="PANTHER" id="PTHR47424:SF4">
    <property type="entry name" value="ZN(II)2CYS6 TRANSCRIPTION FACTOR (EUROFUNG)"/>
    <property type="match status" value="1"/>
</dbReference>
<feature type="domain" description="Xylanolytic transcriptional activator regulatory" evidence="6">
    <location>
        <begin position="351"/>
        <end position="426"/>
    </location>
</feature>
<reference evidence="7" key="3">
    <citation type="submission" date="2023-11" db="EMBL/GenBank/DDBJ databases">
        <authorList>
            <person name="Beijen E."/>
            <person name="Ohm R.A."/>
        </authorList>
    </citation>
    <scope>NUCLEOTIDE SEQUENCE</scope>
    <source>
        <strain evidence="7">CBS 150709</strain>
    </source>
</reference>
<reference evidence="7 10" key="4">
    <citation type="journal article" date="2024" name="Microbiol. Resour. Announc.">
        <title>Genome annotations for the ascomycete fungi Trichoderma harzianum, Trichoderma aggressivum, and Purpureocillium lilacinum.</title>
        <authorList>
            <person name="Beijen E.P.W."/>
            <person name="Ohm R.A."/>
        </authorList>
    </citation>
    <scope>NUCLEOTIDE SEQUENCE [LARGE SCALE GENOMIC DNA]</scope>
    <source>
        <strain evidence="7 10">CBS 150709</strain>
    </source>
</reference>
<dbReference type="InterPro" id="IPR001138">
    <property type="entry name" value="Zn2Cys6_DnaBD"/>
</dbReference>
<feature type="compositionally biased region" description="Low complexity" evidence="5">
    <location>
        <begin position="207"/>
        <end position="218"/>
    </location>
</feature>
<keyword evidence="10" id="KW-1185">Reference proteome</keyword>
<dbReference type="GO" id="GO:0000435">
    <property type="term" value="P:positive regulation of transcription from RNA polymerase II promoter by galactose"/>
    <property type="evidence" value="ECO:0007669"/>
    <property type="project" value="TreeGrafter"/>
</dbReference>
<dbReference type="GO" id="GO:0000978">
    <property type="term" value="F:RNA polymerase II cis-regulatory region sequence-specific DNA binding"/>
    <property type="evidence" value="ECO:0007669"/>
    <property type="project" value="TreeGrafter"/>
</dbReference>
<dbReference type="Proteomes" id="UP001287286">
    <property type="component" value="Unassembled WGS sequence"/>
</dbReference>
<dbReference type="GO" id="GO:0000981">
    <property type="term" value="F:DNA-binding transcription factor activity, RNA polymerase II-specific"/>
    <property type="evidence" value="ECO:0007669"/>
    <property type="project" value="InterPro"/>
</dbReference>
<dbReference type="EMBL" id="JAWRVI010000017">
    <property type="protein sequence ID" value="KAK4090045.1"/>
    <property type="molecule type" value="Genomic_DNA"/>
</dbReference>
<accession>A0A2U3E9U6</accession>
<evidence type="ECO:0000259" key="6">
    <source>
        <dbReference type="SMART" id="SM00906"/>
    </source>
</evidence>
<proteinExistence type="predicted"/>
<reference evidence="8 9" key="2">
    <citation type="journal article" date="2016" name="Front. Microbiol.">
        <title>Genome and transcriptome sequences reveal the specific parasitism of the nematophagous Purpureocillium lilacinum 36-1.</title>
        <authorList>
            <person name="Xie J."/>
            <person name="Li S."/>
            <person name="Mo C."/>
            <person name="Xiao X."/>
            <person name="Peng D."/>
            <person name="Wang G."/>
            <person name="Xiao Y."/>
        </authorList>
    </citation>
    <scope>NUCLEOTIDE SEQUENCE [LARGE SCALE GENOMIC DNA]</scope>
    <source>
        <strain evidence="8 9">36-1</strain>
    </source>
</reference>
<feature type="region of interest" description="Disordered" evidence="5">
    <location>
        <begin position="200"/>
        <end position="228"/>
    </location>
</feature>
<keyword evidence="1" id="KW-0479">Metal-binding</keyword>
<dbReference type="GO" id="GO:0006351">
    <property type="term" value="P:DNA-templated transcription"/>
    <property type="evidence" value="ECO:0007669"/>
    <property type="project" value="InterPro"/>
</dbReference>
<dbReference type="CDD" id="cd12148">
    <property type="entry name" value="fungal_TF_MHR"/>
    <property type="match status" value="1"/>
</dbReference>
<name>A0A2U3E9U6_PURLI</name>
<reference evidence="8" key="1">
    <citation type="submission" date="2015-05" db="EMBL/GenBank/DDBJ databases">
        <authorList>
            <person name="Wang D.B."/>
            <person name="Wang M."/>
        </authorList>
    </citation>
    <scope>NUCLEOTIDE SEQUENCE</scope>
    <source>
        <strain evidence="8">36-1</strain>
    </source>
</reference>
<evidence type="ECO:0000256" key="5">
    <source>
        <dbReference type="SAM" id="MobiDB-lite"/>
    </source>
</evidence>
<gene>
    <name evidence="8" type="ORF">PCL_12630</name>
    <name evidence="7" type="ORF">Purlil1_5671</name>
</gene>
<evidence type="ECO:0000256" key="4">
    <source>
        <dbReference type="ARBA" id="ARBA00023242"/>
    </source>
</evidence>
<evidence type="ECO:0000313" key="9">
    <source>
        <dbReference type="Proteomes" id="UP000245956"/>
    </source>
</evidence>
<dbReference type="Gene3D" id="4.10.240.10">
    <property type="entry name" value="Zn(2)-C6 fungal-type DNA-binding domain"/>
    <property type="match status" value="1"/>
</dbReference>
<organism evidence="8 9">
    <name type="scientific">Purpureocillium lilacinum</name>
    <name type="common">Paecilomyces lilacinus</name>
    <dbReference type="NCBI Taxonomy" id="33203"/>
    <lineage>
        <taxon>Eukaryota</taxon>
        <taxon>Fungi</taxon>
        <taxon>Dikarya</taxon>
        <taxon>Ascomycota</taxon>
        <taxon>Pezizomycotina</taxon>
        <taxon>Sordariomycetes</taxon>
        <taxon>Hypocreomycetidae</taxon>
        <taxon>Hypocreales</taxon>
        <taxon>Ophiocordycipitaceae</taxon>
        <taxon>Purpureocillium</taxon>
    </lineage>
</organism>
<evidence type="ECO:0000256" key="2">
    <source>
        <dbReference type="ARBA" id="ARBA00023015"/>
    </source>
</evidence>
<dbReference type="PANTHER" id="PTHR47424">
    <property type="entry name" value="REGULATORY PROTEIN GAL4"/>
    <property type="match status" value="1"/>
</dbReference>
<evidence type="ECO:0000256" key="1">
    <source>
        <dbReference type="ARBA" id="ARBA00022723"/>
    </source>
</evidence>
<evidence type="ECO:0000256" key="3">
    <source>
        <dbReference type="ARBA" id="ARBA00023163"/>
    </source>
</evidence>
<comment type="caution">
    <text evidence="8">The sequence shown here is derived from an EMBL/GenBank/DDBJ whole genome shotgun (WGS) entry which is preliminary data.</text>
</comment>
<dbReference type="GO" id="GO:0008270">
    <property type="term" value="F:zinc ion binding"/>
    <property type="evidence" value="ECO:0007669"/>
    <property type="project" value="InterPro"/>
</dbReference>
<dbReference type="InterPro" id="IPR007219">
    <property type="entry name" value="XnlR_reg_dom"/>
</dbReference>
<dbReference type="Pfam" id="PF00172">
    <property type="entry name" value="Zn_clus"/>
    <property type="match status" value="1"/>
</dbReference>
<keyword evidence="2" id="KW-0805">Transcription regulation</keyword>